<dbReference type="PANTHER" id="PTHR36112:SF1">
    <property type="entry name" value="RIBOSOMAL RNA SMALL SUBUNIT METHYLTRANSFERASE J"/>
    <property type="match status" value="1"/>
</dbReference>
<accession>A0AAD3CUK2</accession>
<reference evidence="2 3" key="1">
    <citation type="journal article" date="2021" name="Sci. Rep.">
        <title>The genome of the diatom Chaetoceros tenuissimus carries an ancient integrated fragment of an extant virus.</title>
        <authorList>
            <person name="Hongo Y."/>
            <person name="Kimura K."/>
            <person name="Takaki Y."/>
            <person name="Yoshida Y."/>
            <person name="Baba S."/>
            <person name="Kobayashi G."/>
            <person name="Nagasaki K."/>
            <person name="Hano T."/>
            <person name="Tomaru Y."/>
        </authorList>
    </citation>
    <scope>NUCLEOTIDE SEQUENCE [LARGE SCALE GENOMIC DNA]</scope>
    <source>
        <strain evidence="2 3">NIES-3715</strain>
    </source>
</reference>
<dbReference type="AlphaFoldDB" id="A0AAD3CUK2"/>
<feature type="region of interest" description="Disordered" evidence="1">
    <location>
        <begin position="107"/>
        <end position="129"/>
    </location>
</feature>
<dbReference type="EMBL" id="BLLK01000045">
    <property type="protein sequence ID" value="GFH51426.1"/>
    <property type="molecule type" value="Genomic_DNA"/>
</dbReference>
<dbReference type="Proteomes" id="UP001054902">
    <property type="component" value="Unassembled WGS sequence"/>
</dbReference>
<dbReference type="InterPro" id="IPR029063">
    <property type="entry name" value="SAM-dependent_MTases_sf"/>
</dbReference>
<dbReference type="SUPFAM" id="SSF53335">
    <property type="entry name" value="S-adenosyl-L-methionine-dependent methyltransferases"/>
    <property type="match status" value="1"/>
</dbReference>
<evidence type="ECO:0000313" key="3">
    <source>
        <dbReference type="Proteomes" id="UP001054902"/>
    </source>
</evidence>
<name>A0AAD3CUK2_9STRA</name>
<gene>
    <name evidence="2" type="ORF">CTEN210_07902</name>
</gene>
<dbReference type="Pfam" id="PF04445">
    <property type="entry name" value="SAM_MT"/>
    <property type="match status" value="1"/>
</dbReference>
<sequence length="356" mass="40249">MYRILNLAAFVGGNGIRKVRSFTTDTRILTQRIPNALSYSRNVYILGSDAFQNEEKALEKSCSIPRRSPELNDDDDIEYTHSLEVLPYQYDELQDYAIGIRPVDDSNTLKSNKKKQKKKPQMQPVYIDFAPPPDSKLGKRVGGKQQGNEMLLKAISAGKYTNENGGCSVFDLTAGFGQDSMILAGDRNIQKLLMVERDEIVFLLLSDALRRLSLIANIDDRYIPLFQKLDLRKSDSIDFCTEVSSDESNLERPDICYLDPMFPPRKKAAAVKKNMQILHGMFQTNESNADDVERWRQERTLLDSALNLAKRRVVVKRPVNADPLGVSSSMNNEQNSASLPSLQLKGSINRFDVYVI</sequence>
<organism evidence="2 3">
    <name type="scientific">Chaetoceros tenuissimus</name>
    <dbReference type="NCBI Taxonomy" id="426638"/>
    <lineage>
        <taxon>Eukaryota</taxon>
        <taxon>Sar</taxon>
        <taxon>Stramenopiles</taxon>
        <taxon>Ochrophyta</taxon>
        <taxon>Bacillariophyta</taxon>
        <taxon>Coscinodiscophyceae</taxon>
        <taxon>Chaetocerotophycidae</taxon>
        <taxon>Chaetocerotales</taxon>
        <taxon>Chaetocerotaceae</taxon>
        <taxon>Chaetoceros</taxon>
    </lineage>
</organism>
<evidence type="ECO:0000256" key="1">
    <source>
        <dbReference type="SAM" id="MobiDB-lite"/>
    </source>
</evidence>
<protein>
    <submittedName>
        <fullName evidence="2">Uncharacterized protein</fullName>
    </submittedName>
</protein>
<evidence type="ECO:0000313" key="2">
    <source>
        <dbReference type="EMBL" id="GFH51426.1"/>
    </source>
</evidence>
<feature type="compositionally biased region" description="Basic residues" evidence="1">
    <location>
        <begin position="111"/>
        <end position="120"/>
    </location>
</feature>
<dbReference type="GO" id="GO:0008990">
    <property type="term" value="F:rRNA (guanine-N2-)-methyltransferase activity"/>
    <property type="evidence" value="ECO:0007669"/>
    <property type="project" value="InterPro"/>
</dbReference>
<comment type="caution">
    <text evidence="2">The sequence shown here is derived from an EMBL/GenBank/DDBJ whole genome shotgun (WGS) entry which is preliminary data.</text>
</comment>
<dbReference type="PANTHER" id="PTHR36112">
    <property type="entry name" value="RIBOSOMAL RNA SMALL SUBUNIT METHYLTRANSFERASE J"/>
    <property type="match status" value="1"/>
</dbReference>
<keyword evidence="3" id="KW-1185">Reference proteome</keyword>
<proteinExistence type="predicted"/>
<dbReference type="InterPro" id="IPR007536">
    <property type="entry name" value="16SrRNA_methylTrfase_J"/>
</dbReference>
<dbReference type="Gene3D" id="3.40.50.150">
    <property type="entry name" value="Vaccinia Virus protein VP39"/>
    <property type="match status" value="1"/>
</dbReference>